<dbReference type="Pfam" id="PF00055">
    <property type="entry name" value="Laminin_N"/>
    <property type="match status" value="1"/>
</dbReference>
<dbReference type="InterPro" id="IPR050440">
    <property type="entry name" value="Laminin/Netrin_ECM"/>
</dbReference>
<organism evidence="5 6">
    <name type="scientific">Meloidogyne javanica</name>
    <name type="common">Root-knot nematode worm</name>
    <dbReference type="NCBI Taxonomy" id="6303"/>
    <lineage>
        <taxon>Eukaryota</taxon>
        <taxon>Metazoa</taxon>
        <taxon>Ecdysozoa</taxon>
        <taxon>Nematoda</taxon>
        <taxon>Chromadorea</taxon>
        <taxon>Rhabditida</taxon>
        <taxon>Tylenchina</taxon>
        <taxon>Tylenchomorpha</taxon>
        <taxon>Tylenchoidea</taxon>
        <taxon>Meloidogynidae</taxon>
        <taxon>Meloidogyninae</taxon>
        <taxon>Meloidogyne</taxon>
        <taxon>Meloidogyne incognita group</taxon>
    </lineage>
</organism>
<dbReference type="GO" id="GO:0009888">
    <property type="term" value="P:tissue development"/>
    <property type="evidence" value="ECO:0007669"/>
    <property type="project" value="TreeGrafter"/>
</dbReference>
<dbReference type="PANTHER" id="PTHR10574">
    <property type="entry name" value="NETRIN/LAMININ-RELATED"/>
    <property type="match status" value="1"/>
</dbReference>
<sequence>MKWKIFQINWPLILFIFQFFLTANGQWNSSAGPLSPIAFNLATGRRITASSTCGEVNGRPTREIYCTIAGASPYSPYNQYTFTTILDERRNKYREMRAEAGSFIQDGQNCDFCEANTSSAHPASNMVDGTPLWWQSPPLSRGNM</sequence>
<dbReference type="PROSITE" id="PS51117">
    <property type="entry name" value="LAMININ_NTER"/>
    <property type="match status" value="1"/>
</dbReference>
<evidence type="ECO:0000313" key="6">
    <source>
        <dbReference type="WBParaSite" id="scaffold9769_cov266.g14248"/>
    </source>
</evidence>
<name>A0A915N9K6_MELJA</name>
<evidence type="ECO:0000259" key="4">
    <source>
        <dbReference type="PROSITE" id="PS51117"/>
    </source>
</evidence>
<keyword evidence="5" id="KW-1185">Reference proteome</keyword>
<feature type="chain" id="PRO_5037725532" evidence="3">
    <location>
        <begin position="26"/>
        <end position="144"/>
    </location>
</feature>
<dbReference type="Proteomes" id="UP000887561">
    <property type="component" value="Unplaced"/>
</dbReference>
<dbReference type="Gene3D" id="2.60.120.260">
    <property type="entry name" value="Galactose-binding domain-like"/>
    <property type="match status" value="1"/>
</dbReference>
<keyword evidence="1" id="KW-1015">Disulfide bond</keyword>
<protein>
    <submittedName>
        <fullName evidence="6">Laminin N-terminal domain-containing protein</fullName>
    </submittedName>
</protein>
<dbReference type="AlphaFoldDB" id="A0A915N9K6"/>
<dbReference type="InterPro" id="IPR008211">
    <property type="entry name" value="Laminin_N"/>
</dbReference>
<dbReference type="PANTHER" id="PTHR10574:SF406">
    <property type="entry name" value="LAMININ SUBUNIT ALPHA 5"/>
    <property type="match status" value="1"/>
</dbReference>
<evidence type="ECO:0000256" key="3">
    <source>
        <dbReference type="SAM" id="SignalP"/>
    </source>
</evidence>
<proteinExistence type="predicted"/>
<reference evidence="6" key="1">
    <citation type="submission" date="2022-11" db="UniProtKB">
        <authorList>
            <consortium name="WormBaseParasite"/>
        </authorList>
    </citation>
    <scope>IDENTIFICATION</scope>
</reference>
<evidence type="ECO:0000256" key="1">
    <source>
        <dbReference type="ARBA" id="ARBA00023157"/>
    </source>
</evidence>
<dbReference type="GO" id="GO:0005201">
    <property type="term" value="F:extracellular matrix structural constituent"/>
    <property type="evidence" value="ECO:0007669"/>
    <property type="project" value="TreeGrafter"/>
</dbReference>
<accession>A0A915N9K6</accession>
<keyword evidence="3" id="KW-0732">Signal</keyword>
<dbReference type="WBParaSite" id="scaffold9769_cov266.g14248">
    <property type="protein sequence ID" value="scaffold9769_cov266.g14248"/>
    <property type="gene ID" value="scaffold9769_cov266.g14248"/>
</dbReference>
<feature type="signal peptide" evidence="3">
    <location>
        <begin position="1"/>
        <end position="25"/>
    </location>
</feature>
<evidence type="ECO:0000256" key="2">
    <source>
        <dbReference type="ARBA" id="ARBA00023292"/>
    </source>
</evidence>
<evidence type="ECO:0000313" key="5">
    <source>
        <dbReference type="Proteomes" id="UP000887561"/>
    </source>
</evidence>
<dbReference type="GO" id="GO:0009887">
    <property type="term" value="P:animal organ morphogenesis"/>
    <property type="evidence" value="ECO:0007669"/>
    <property type="project" value="TreeGrafter"/>
</dbReference>
<feature type="domain" description="Laminin N-terminal" evidence="4">
    <location>
        <begin position="30"/>
        <end position="144"/>
    </location>
</feature>
<dbReference type="GO" id="GO:0007411">
    <property type="term" value="P:axon guidance"/>
    <property type="evidence" value="ECO:0007669"/>
    <property type="project" value="TreeGrafter"/>
</dbReference>
<dbReference type="GO" id="GO:0005604">
    <property type="term" value="C:basement membrane"/>
    <property type="evidence" value="ECO:0007669"/>
    <property type="project" value="TreeGrafter"/>
</dbReference>
<keyword evidence="2" id="KW-0424">Laminin EGF-like domain</keyword>